<protein>
    <submittedName>
        <fullName evidence="1">Uncharacterized protein</fullName>
    </submittedName>
</protein>
<proteinExistence type="predicted"/>
<reference evidence="1 2" key="1">
    <citation type="submission" date="2021-06" db="EMBL/GenBank/DDBJ databases">
        <title>Caerostris extrusa draft genome.</title>
        <authorList>
            <person name="Kono N."/>
            <person name="Arakawa K."/>
        </authorList>
    </citation>
    <scope>NUCLEOTIDE SEQUENCE [LARGE SCALE GENOMIC DNA]</scope>
</reference>
<dbReference type="Proteomes" id="UP001054945">
    <property type="component" value="Unassembled WGS sequence"/>
</dbReference>
<sequence>MHHPPPHVATPTPLSTALITPCSSNMGRVFVECLVPRYLAKRDVVTSKVAVHVKENIGRSSQRGVLLCEICTPCSTSSVLYEFCSIKKSFCLGTSTTPETCYNPIVNW</sequence>
<dbReference type="EMBL" id="BPLR01020887">
    <property type="protein sequence ID" value="GIX83617.1"/>
    <property type="molecule type" value="Genomic_DNA"/>
</dbReference>
<comment type="caution">
    <text evidence="1">The sequence shown here is derived from an EMBL/GenBank/DDBJ whole genome shotgun (WGS) entry which is preliminary data.</text>
</comment>
<keyword evidence="2" id="KW-1185">Reference proteome</keyword>
<name>A0AAV4NFM7_CAEEX</name>
<evidence type="ECO:0000313" key="1">
    <source>
        <dbReference type="EMBL" id="GIX83617.1"/>
    </source>
</evidence>
<gene>
    <name evidence="1" type="ORF">CEXT_254011</name>
</gene>
<dbReference type="AlphaFoldDB" id="A0AAV4NFM7"/>
<organism evidence="1 2">
    <name type="scientific">Caerostris extrusa</name>
    <name type="common">Bark spider</name>
    <name type="synonym">Caerostris bankana</name>
    <dbReference type="NCBI Taxonomy" id="172846"/>
    <lineage>
        <taxon>Eukaryota</taxon>
        <taxon>Metazoa</taxon>
        <taxon>Ecdysozoa</taxon>
        <taxon>Arthropoda</taxon>
        <taxon>Chelicerata</taxon>
        <taxon>Arachnida</taxon>
        <taxon>Araneae</taxon>
        <taxon>Araneomorphae</taxon>
        <taxon>Entelegynae</taxon>
        <taxon>Araneoidea</taxon>
        <taxon>Araneidae</taxon>
        <taxon>Caerostris</taxon>
    </lineage>
</organism>
<evidence type="ECO:0000313" key="2">
    <source>
        <dbReference type="Proteomes" id="UP001054945"/>
    </source>
</evidence>
<accession>A0AAV4NFM7</accession>